<dbReference type="GO" id="GO:0006207">
    <property type="term" value="P:'de novo' pyrimidine nucleobase biosynthetic process"/>
    <property type="evidence" value="ECO:0007669"/>
    <property type="project" value="InterPro"/>
</dbReference>
<feature type="binding site" evidence="7">
    <location>
        <position position="113"/>
    </location>
    <ligand>
        <name>Zn(2+)</name>
        <dbReference type="ChEBI" id="CHEBI:29105"/>
    </ligand>
</feature>
<accession>A0A328Q1H7</accession>
<evidence type="ECO:0000256" key="2">
    <source>
        <dbReference type="ARBA" id="ARBA00010498"/>
    </source>
</evidence>
<dbReference type="GeneID" id="3856266"/>
<dbReference type="OMA" id="CPNRNCI"/>
<comment type="similarity">
    <text evidence="2 7">Belongs to the PyrI family.</text>
</comment>
<keyword evidence="6 7" id="KW-0665">Pyrimidine biosynthesis</keyword>
<dbReference type="Gene3D" id="3.30.70.140">
    <property type="entry name" value="Aspartate carbamoyltransferase regulatory subunit, N-terminal domain"/>
    <property type="match status" value="1"/>
</dbReference>
<feature type="binding site" evidence="7">
    <location>
        <position position="108"/>
    </location>
    <ligand>
        <name>Zn(2+)</name>
        <dbReference type="ChEBI" id="CHEBI:29105"/>
    </ligand>
</feature>
<dbReference type="GO" id="GO:0009347">
    <property type="term" value="C:aspartate carbamoyltransferase complex"/>
    <property type="evidence" value="ECO:0007669"/>
    <property type="project" value="InterPro"/>
</dbReference>
<feature type="domain" description="Aspartate carbamoyltransferase regulatory subunit N-terminal" evidence="8">
    <location>
        <begin position="6"/>
        <end position="96"/>
    </location>
</feature>
<feature type="binding site" evidence="7">
    <location>
        <position position="137"/>
    </location>
    <ligand>
        <name>Zn(2+)</name>
        <dbReference type="ChEBI" id="CHEBI:29105"/>
    </ligand>
</feature>
<dbReference type="SUPFAM" id="SSF54893">
    <property type="entry name" value="Aspartate carbamoyltransferase, Regulatory-chain, N-terminal domain"/>
    <property type="match status" value="1"/>
</dbReference>
<reference evidence="10 11" key="1">
    <citation type="submission" date="2017-05" db="EMBL/GenBank/DDBJ databases">
        <title>Host range expansion of the Methanosphaera genus to humans and monogastric animals involves recent and extensive reduction in genome content.</title>
        <authorList>
            <person name="Hoedt E.C."/>
            <person name="Volmer J.G."/>
            <person name="Parks D.H."/>
            <person name="Rosewarne C.P."/>
            <person name="Denman S.E."/>
            <person name="Mcsweeney C.S."/>
            <person name="O Cuiv P."/>
            <person name="Hugenholtz P."/>
            <person name="Tyson G.W."/>
            <person name="Morrison M."/>
        </authorList>
    </citation>
    <scope>NUCLEOTIDE SEQUENCE [LARGE SCALE GENOMIC DNA]</scope>
    <source>
        <strain evidence="10 11">PA5</strain>
    </source>
</reference>
<evidence type="ECO:0000313" key="10">
    <source>
        <dbReference type="EMBL" id="RAP03383.1"/>
    </source>
</evidence>
<dbReference type="PANTHER" id="PTHR35805:SF1">
    <property type="entry name" value="ASPARTATE CARBAMOYLTRANSFERASE REGULATORY CHAIN"/>
    <property type="match status" value="1"/>
</dbReference>
<comment type="cofactor">
    <cofactor evidence="7">
        <name>Zn(2+)</name>
        <dbReference type="ChEBI" id="CHEBI:29105"/>
    </cofactor>
    <text evidence="7">Binds 1 zinc ion per subunit.</text>
</comment>
<dbReference type="NCBIfam" id="TIGR00240">
    <property type="entry name" value="ATCase_reg"/>
    <property type="match status" value="1"/>
</dbReference>
<comment type="subunit">
    <text evidence="7">Contains catalytic and regulatory chains.</text>
</comment>
<dbReference type="GO" id="GO:0016740">
    <property type="term" value="F:transferase activity"/>
    <property type="evidence" value="ECO:0007669"/>
    <property type="project" value="UniProtKB-KW"/>
</dbReference>
<dbReference type="Proteomes" id="UP000248557">
    <property type="component" value="Unassembled WGS sequence"/>
</dbReference>
<evidence type="ECO:0000256" key="1">
    <source>
        <dbReference type="ARBA" id="ARBA00002565"/>
    </source>
</evidence>
<dbReference type="InterPro" id="IPR020542">
    <property type="entry name" value="Asp_carbamoyltrfase_reg_C"/>
</dbReference>
<gene>
    <name evidence="7" type="primary">pyrI</name>
    <name evidence="10" type="ORF">CA615_02500</name>
</gene>
<organism evidence="10 11">
    <name type="scientific">Methanosphaera stadtmanae</name>
    <dbReference type="NCBI Taxonomy" id="2317"/>
    <lineage>
        <taxon>Archaea</taxon>
        <taxon>Methanobacteriati</taxon>
        <taxon>Methanobacteriota</taxon>
        <taxon>Methanomada group</taxon>
        <taxon>Methanobacteria</taxon>
        <taxon>Methanobacteriales</taxon>
        <taxon>Methanobacteriaceae</taxon>
        <taxon>Methanosphaera</taxon>
    </lineage>
</organism>
<dbReference type="GO" id="GO:0006221">
    <property type="term" value="P:pyrimidine nucleotide biosynthetic process"/>
    <property type="evidence" value="ECO:0007669"/>
    <property type="project" value="UniProtKB-UniRule"/>
</dbReference>
<dbReference type="HAMAP" id="MF_00002">
    <property type="entry name" value="Asp_carb_tr_reg"/>
    <property type="match status" value="1"/>
</dbReference>
<keyword evidence="10" id="KW-0808">Transferase</keyword>
<evidence type="ECO:0000256" key="4">
    <source>
        <dbReference type="ARBA" id="ARBA00022723"/>
    </source>
</evidence>
<dbReference type="Pfam" id="PF02748">
    <property type="entry name" value="PyrI_C"/>
    <property type="match status" value="1"/>
</dbReference>
<dbReference type="InterPro" id="IPR036792">
    <property type="entry name" value="Asp_carbatrfase_reg_C_sf"/>
</dbReference>
<dbReference type="PANTHER" id="PTHR35805">
    <property type="entry name" value="ASPARTATE CARBAMOYLTRANSFERASE REGULATORY CHAIN"/>
    <property type="match status" value="1"/>
</dbReference>
<feature type="binding site" evidence="7">
    <location>
        <position position="140"/>
    </location>
    <ligand>
        <name>Zn(2+)</name>
        <dbReference type="ChEBI" id="CHEBI:29105"/>
    </ligand>
</feature>
<evidence type="ECO:0000313" key="11">
    <source>
        <dbReference type="Proteomes" id="UP000248557"/>
    </source>
</evidence>
<name>A0A328Q1H7_9EURY</name>
<evidence type="ECO:0000256" key="5">
    <source>
        <dbReference type="ARBA" id="ARBA00022833"/>
    </source>
</evidence>
<feature type="domain" description="Aspartate carbamoyltransferase regulatory subunit C-terminal" evidence="9">
    <location>
        <begin position="101"/>
        <end position="149"/>
    </location>
</feature>
<dbReference type="InterPro" id="IPR020545">
    <property type="entry name" value="Asp_carbamoyltransf_reg_N"/>
</dbReference>
<evidence type="ECO:0000256" key="3">
    <source>
        <dbReference type="ARBA" id="ARBA00021764"/>
    </source>
</evidence>
<dbReference type="Pfam" id="PF01948">
    <property type="entry name" value="PyrI"/>
    <property type="match status" value="1"/>
</dbReference>
<dbReference type="SUPFAM" id="SSF57825">
    <property type="entry name" value="Aspartate carbamoyltransferase, Regulatory-chain, C-terminal domain"/>
    <property type="match status" value="1"/>
</dbReference>
<comment type="function">
    <text evidence="1 7">Involved in allosteric regulation of aspartate carbamoyltransferase.</text>
</comment>
<evidence type="ECO:0000256" key="6">
    <source>
        <dbReference type="ARBA" id="ARBA00022975"/>
    </source>
</evidence>
<dbReference type="GO" id="GO:0046872">
    <property type="term" value="F:metal ion binding"/>
    <property type="evidence" value="ECO:0007669"/>
    <property type="project" value="UniProtKB-KW"/>
</dbReference>
<evidence type="ECO:0000259" key="8">
    <source>
        <dbReference type="Pfam" id="PF01948"/>
    </source>
</evidence>
<dbReference type="AlphaFoldDB" id="A0A328Q1H7"/>
<protein>
    <recommendedName>
        <fullName evidence="3 7">Aspartate carbamoyltransferase regulatory chain</fullName>
    </recommendedName>
</protein>
<keyword evidence="4 7" id="KW-0479">Metal-binding</keyword>
<proteinExistence type="inferred from homology"/>
<keyword evidence="5 7" id="KW-0862">Zinc</keyword>
<dbReference type="SMR" id="A0A328Q1H7"/>
<dbReference type="Gene3D" id="2.30.30.20">
    <property type="entry name" value="Aspartate carbamoyltransferase regulatory subunit, C-terminal domain"/>
    <property type="match status" value="1"/>
</dbReference>
<dbReference type="InterPro" id="IPR002801">
    <property type="entry name" value="Asp_carbamoylTrfase_reg"/>
</dbReference>
<evidence type="ECO:0000259" key="9">
    <source>
        <dbReference type="Pfam" id="PF02748"/>
    </source>
</evidence>
<sequence length="153" mass="17624">MTKSELKVKRIKNGTVIDHITANRSLNILNMLKLPDDETAIMVAINVESSDMGRKDIIKIEGRELSQDEVDKLVLLAPQATLNIIRDYQNIRKSHLHLMDEITDVVTCSNPNCITNSNEPIQKRFAVQNKQPITLRCYYCERTMEYDDIESQF</sequence>
<evidence type="ECO:0000256" key="7">
    <source>
        <dbReference type="HAMAP-Rule" id="MF_00002"/>
    </source>
</evidence>
<dbReference type="RefSeq" id="WP_011406120.1">
    <property type="nucleotide sequence ID" value="NZ_CATZNA010000138.1"/>
</dbReference>
<dbReference type="InterPro" id="IPR036793">
    <property type="entry name" value="Asp_carbatrfase_reg_N_sf"/>
</dbReference>
<dbReference type="GeneID" id="41325095"/>
<dbReference type="EMBL" id="NGJK01000026">
    <property type="protein sequence ID" value="RAP03383.1"/>
    <property type="molecule type" value="Genomic_DNA"/>
</dbReference>
<comment type="caution">
    <text evidence="10">The sequence shown here is derived from an EMBL/GenBank/DDBJ whole genome shotgun (WGS) entry which is preliminary data.</text>
</comment>